<reference evidence="4 5" key="1">
    <citation type="submission" date="2022-11" db="EMBL/GenBank/DDBJ databases">
        <title>Draft genome sequence of Saccharopolyspora sp. WRP15-2 isolated from rhizosphere soils of wild rice in Thailand.</title>
        <authorList>
            <person name="Duangmal K."/>
            <person name="Kammanee S."/>
            <person name="Muangham S."/>
        </authorList>
    </citation>
    <scope>NUCLEOTIDE SEQUENCE [LARGE SCALE GENOMIC DNA]</scope>
    <source>
        <strain evidence="4 5">WRP15-2</strain>
    </source>
</reference>
<feature type="domain" description="DUF4232" evidence="3">
    <location>
        <begin position="41"/>
        <end position="131"/>
    </location>
</feature>
<dbReference type="Proteomes" id="UP001210380">
    <property type="component" value="Unassembled WGS sequence"/>
</dbReference>
<evidence type="ECO:0000313" key="5">
    <source>
        <dbReference type="Proteomes" id="UP001210380"/>
    </source>
</evidence>
<gene>
    <name evidence="4" type="ORF">OU415_17890</name>
</gene>
<evidence type="ECO:0000256" key="2">
    <source>
        <dbReference type="SAM" id="SignalP"/>
    </source>
</evidence>
<proteinExistence type="predicted"/>
<dbReference type="Pfam" id="PF14016">
    <property type="entry name" value="DUF4232"/>
    <property type="match status" value="1"/>
</dbReference>
<feature type="region of interest" description="Disordered" evidence="1">
    <location>
        <begin position="30"/>
        <end position="54"/>
    </location>
</feature>
<dbReference type="RefSeq" id="WP_270949997.1">
    <property type="nucleotide sequence ID" value="NZ_JAQGLA010000027.1"/>
</dbReference>
<keyword evidence="2" id="KW-0732">Signal</keyword>
<keyword evidence="5" id="KW-1185">Reference proteome</keyword>
<feature type="compositionally biased region" description="Polar residues" evidence="1">
    <location>
        <begin position="44"/>
        <end position="54"/>
    </location>
</feature>
<feature type="chain" id="PRO_5045092976" description="DUF4232 domain-containing protein" evidence="2">
    <location>
        <begin position="32"/>
        <end position="168"/>
    </location>
</feature>
<evidence type="ECO:0000256" key="1">
    <source>
        <dbReference type="SAM" id="MobiDB-lite"/>
    </source>
</evidence>
<organism evidence="4 5">
    <name type="scientific">Saccharopolyspora oryzae</name>
    <dbReference type="NCBI Taxonomy" id="2997343"/>
    <lineage>
        <taxon>Bacteria</taxon>
        <taxon>Bacillati</taxon>
        <taxon>Actinomycetota</taxon>
        <taxon>Actinomycetes</taxon>
        <taxon>Pseudonocardiales</taxon>
        <taxon>Pseudonocardiaceae</taxon>
        <taxon>Saccharopolyspora</taxon>
    </lineage>
</organism>
<dbReference type="InterPro" id="IPR025326">
    <property type="entry name" value="DUF4232"/>
</dbReference>
<name>A0ABT4V023_9PSEU</name>
<protein>
    <recommendedName>
        <fullName evidence="3">DUF4232 domain-containing protein</fullName>
    </recommendedName>
</protein>
<accession>A0ABT4V023</accession>
<comment type="caution">
    <text evidence="4">The sequence shown here is derived from an EMBL/GenBank/DDBJ whole genome shotgun (WGS) entry which is preliminary data.</text>
</comment>
<sequence>MSTFFRRSAFGASLAVAAITGFGFNASQALATPPPPPPSACGISGSSGTIAQADSTAGHTHYRVTLTANEGTSACTLSGWAVEPTFFLGKSPVDVQPQPYGQPEDVAFGPGSPVHFDVQVPNSGGADPADRVIFELPELDGPAGTNGWAVGDIAVGAGTQIGPIQPGA</sequence>
<evidence type="ECO:0000259" key="3">
    <source>
        <dbReference type="Pfam" id="PF14016"/>
    </source>
</evidence>
<feature type="signal peptide" evidence="2">
    <location>
        <begin position="1"/>
        <end position="31"/>
    </location>
</feature>
<evidence type="ECO:0000313" key="4">
    <source>
        <dbReference type="EMBL" id="MDA3627323.1"/>
    </source>
</evidence>
<dbReference type="EMBL" id="JAQGLA010000027">
    <property type="protein sequence ID" value="MDA3627323.1"/>
    <property type="molecule type" value="Genomic_DNA"/>
</dbReference>